<keyword evidence="7" id="KW-0238">DNA-binding</keyword>
<keyword evidence="5" id="KW-0862">Zinc</keyword>
<comment type="subcellular location">
    <subcellularLocation>
        <location evidence="1">Nucleus</location>
        <location evidence="1">Nucleolus</location>
    </subcellularLocation>
</comment>
<dbReference type="PANTHER" id="PTHR31576">
    <property type="entry name" value="TATA BOX-BINDING PROTEIN-ASSOCIATED FACTOR RNA POLYMERASE I SUBUNIT B"/>
    <property type="match status" value="1"/>
</dbReference>
<evidence type="ECO:0000256" key="6">
    <source>
        <dbReference type="ARBA" id="ARBA00023015"/>
    </source>
</evidence>
<feature type="domain" description="Rrn7/TAF1B C-terminal cyclin" evidence="12">
    <location>
        <begin position="296"/>
        <end position="471"/>
    </location>
</feature>
<evidence type="ECO:0000259" key="12">
    <source>
        <dbReference type="Pfam" id="PF20645"/>
    </source>
</evidence>
<keyword evidence="6" id="KW-0805">Transcription regulation</keyword>
<dbReference type="Pfam" id="PF20645">
    <property type="entry name" value="Rrn7_cyclin_C"/>
    <property type="match status" value="1"/>
</dbReference>
<organism evidence="13 14">
    <name type="scientific">Crassostrea virginica</name>
    <name type="common">Eastern oyster</name>
    <dbReference type="NCBI Taxonomy" id="6565"/>
    <lineage>
        <taxon>Eukaryota</taxon>
        <taxon>Metazoa</taxon>
        <taxon>Spiralia</taxon>
        <taxon>Lophotrochozoa</taxon>
        <taxon>Mollusca</taxon>
        <taxon>Bivalvia</taxon>
        <taxon>Autobranchia</taxon>
        <taxon>Pteriomorphia</taxon>
        <taxon>Ostreida</taxon>
        <taxon>Ostreoidea</taxon>
        <taxon>Ostreidae</taxon>
        <taxon>Crassostrea</taxon>
    </lineage>
</organism>
<name>A0A8B8AF03_CRAVI</name>
<dbReference type="Proteomes" id="UP000694844">
    <property type="component" value="Chromosome 6"/>
</dbReference>
<dbReference type="GeneID" id="111101091"/>
<dbReference type="Pfam" id="PF20644">
    <property type="entry name" value="Rrn7_cyclin_N"/>
    <property type="match status" value="1"/>
</dbReference>
<accession>A0A8B8AF03</accession>
<gene>
    <name evidence="14" type="primary">LOC111101091</name>
</gene>
<dbReference type="OrthoDB" id="10069252at2759"/>
<evidence type="ECO:0000313" key="14">
    <source>
        <dbReference type="RefSeq" id="XP_022289093.1"/>
    </source>
</evidence>
<dbReference type="GO" id="GO:0001164">
    <property type="term" value="F:RNA polymerase I core promoter sequence-specific DNA binding"/>
    <property type="evidence" value="ECO:0007669"/>
    <property type="project" value="InterPro"/>
</dbReference>
<evidence type="ECO:0000256" key="8">
    <source>
        <dbReference type="ARBA" id="ARBA00023163"/>
    </source>
</evidence>
<keyword evidence="3" id="KW-0479">Metal-binding</keyword>
<evidence type="ECO:0000256" key="7">
    <source>
        <dbReference type="ARBA" id="ARBA00023125"/>
    </source>
</evidence>
<dbReference type="GO" id="GO:0070860">
    <property type="term" value="C:RNA polymerase I core factor complex"/>
    <property type="evidence" value="ECO:0007669"/>
    <property type="project" value="InterPro"/>
</dbReference>
<dbReference type="GO" id="GO:0005668">
    <property type="term" value="C:RNA polymerase transcription factor SL1 complex"/>
    <property type="evidence" value="ECO:0007669"/>
    <property type="project" value="TreeGrafter"/>
</dbReference>
<reference evidence="14" key="1">
    <citation type="submission" date="2025-08" db="UniProtKB">
        <authorList>
            <consortium name="RefSeq"/>
        </authorList>
    </citation>
    <scope>IDENTIFICATION</scope>
    <source>
        <tissue evidence="14">Whole sample</tissue>
    </source>
</reference>
<feature type="region of interest" description="Disordered" evidence="10">
    <location>
        <begin position="595"/>
        <end position="616"/>
    </location>
</feature>
<dbReference type="PANTHER" id="PTHR31576:SF2">
    <property type="entry name" value="TATA BOX-BINDING PROTEIN-ASSOCIATED FACTOR RNA POLYMERASE I SUBUNIT B"/>
    <property type="match status" value="1"/>
</dbReference>
<protein>
    <submittedName>
        <fullName evidence="14">TATA box-binding protein-associated factor RNA polymerase I subunit B-like</fullName>
    </submittedName>
</protein>
<evidence type="ECO:0000313" key="13">
    <source>
        <dbReference type="Proteomes" id="UP000694844"/>
    </source>
</evidence>
<dbReference type="InterPro" id="IPR048540">
    <property type="entry name" value="Rrn7_cyclin_N"/>
</dbReference>
<keyword evidence="8" id="KW-0804">Transcription</keyword>
<evidence type="ECO:0000256" key="10">
    <source>
        <dbReference type="SAM" id="MobiDB-lite"/>
    </source>
</evidence>
<dbReference type="RefSeq" id="XP_022289093.1">
    <property type="nucleotide sequence ID" value="XM_022433385.1"/>
</dbReference>
<evidence type="ECO:0000256" key="3">
    <source>
        <dbReference type="ARBA" id="ARBA00022723"/>
    </source>
</evidence>
<dbReference type="GO" id="GO:0042790">
    <property type="term" value="P:nucleolar large rRNA transcription by RNA polymerase I"/>
    <property type="evidence" value="ECO:0007669"/>
    <property type="project" value="TreeGrafter"/>
</dbReference>
<comment type="similarity">
    <text evidence="2">Belongs to the RRN7/TAF1B family.</text>
</comment>
<evidence type="ECO:0000256" key="1">
    <source>
        <dbReference type="ARBA" id="ARBA00004604"/>
    </source>
</evidence>
<feature type="domain" description="Rrn7/TAF1B N-terminal cyclin" evidence="11">
    <location>
        <begin position="201"/>
        <end position="280"/>
    </location>
</feature>
<dbReference type="InterPro" id="IPR033599">
    <property type="entry name" value="TAF1B/Rrn7"/>
</dbReference>
<keyword evidence="13" id="KW-1185">Reference proteome</keyword>
<dbReference type="AlphaFoldDB" id="A0A8B8AF03"/>
<proteinExistence type="inferred from homology"/>
<evidence type="ECO:0000259" key="11">
    <source>
        <dbReference type="Pfam" id="PF20644"/>
    </source>
</evidence>
<evidence type="ECO:0000256" key="9">
    <source>
        <dbReference type="ARBA" id="ARBA00023242"/>
    </source>
</evidence>
<dbReference type="InterPro" id="IPR048538">
    <property type="entry name" value="Rrn7_cyclin_C"/>
</dbReference>
<sequence>MPVCETCEGEDYEEIDGFFYCTTCQTQSQAFRVEEIEDEFGTRPSNILQIKAKKSQNSSSRELDVKKRDFGRPWHTYEAFQKFIKQQVKSLIKLGADPALKDAVFNIWCEYLSLTGIAFPESPEKQKVIFSGYQRQREVYPPTIENPVVPPVRSRKTHLQRFGLSVQKIKKLQERQIISEALKGEEFYKGDNPLEEHSVCEEEEEEDTFEDFLGSEERNITTKQEDTIRKRVQWMNMIKTLCFCYIGLRKIKCLVTASDIVRWVKQGLVPYLKATTLLPSDMKFSHSDNNVFKLRVPTVEEIYKTSERLQDFLKLKDLSVQVPTPVLISKFIVLLNLPAELHGFSQRLLLMRMEHIEERKGEEICDNNEVLAMMCIIATLQLFLGLNDRMEWELSKCAKQLMELPGFDHKLFCWEQWVSYINIHKLNGTYSNVLTNQFDPRSVKDIERYVEEVKSLKLNVRKMSTHARTRYENKIEKEETISALRRPIYLLLEKVKEKEKTETNPWQDEDPLSSMHCEKDPLGYIMGDYDDEQTGKSDSENISFKSCSLKYITQPRSFVQELENCGLDESTIYSSCLESSDDEVIEEIDNEEIDNNDDDFRAFSGNRKRRRRKGKSEMREKLSKVIDLSQAGKPKCDVKKLSEISDIVLCVQENFPLVDPANITANQSASLQWLIHVCSEIIQCSVDILQSELVRFQGSMFAADNLTNRRIFLQDVANQ</sequence>
<dbReference type="KEGG" id="cvn:111101091"/>
<evidence type="ECO:0000256" key="5">
    <source>
        <dbReference type="ARBA" id="ARBA00022833"/>
    </source>
</evidence>
<evidence type="ECO:0000256" key="4">
    <source>
        <dbReference type="ARBA" id="ARBA00022771"/>
    </source>
</evidence>
<dbReference type="GO" id="GO:0008270">
    <property type="term" value="F:zinc ion binding"/>
    <property type="evidence" value="ECO:0007669"/>
    <property type="project" value="UniProtKB-KW"/>
</dbReference>
<keyword evidence="9" id="KW-0539">Nucleus</keyword>
<keyword evidence="4" id="KW-0863">Zinc-finger</keyword>
<evidence type="ECO:0000256" key="2">
    <source>
        <dbReference type="ARBA" id="ARBA00006899"/>
    </source>
</evidence>